<accession>A0ABS9BFJ3</accession>
<reference evidence="7 8" key="1">
    <citation type="submission" date="2022-01" db="EMBL/GenBank/DDBJ databases">
        <title>Flavihumibacter sp. nov., isolated from sediment of a river.</title>
        <authorList>
            <person name="Liu H."/>
        </authorList>
    </citation>
    <scope>NUCLEOTIDE SEQUENCE [LARGE SCALE GENOMIC DNA]</scope>
    <source>
        <strain evidence="7 8">RY-1</strain>
    </source>
</reference>
<feature type="domain" description="Cytochrome c" evidence="6">
    <location>
        <begin position="95"/>
        <end position="277"/>
    </location>
</feature>
<dbReference type="InterPro" id="IPR036909">
    <property type="entry name" value="Cyt_c-like_dom_sf"/>
</dbReference>
<organism evidence="7 8">
    <name type="scientific">Flavihumibacter fluminis</name>
    <dbReference type="NCBI Taxonomy" id="2909236"/>
    <lineage>
        <taxon>Bacteria</taxon>
        <taxon>Pseudomonadati</taxon>
        <taxon>Bacteroidota</taxon>
        <taxon>Chitinophagia</taxon>
        <taxon>Chitinophagales</taxon>
        <taxon>Chitinophagaceae</taxon>
        <taxon>Flavihumibacter</taxon>
    </lineage>
</organism>
<dbReference type="InterPro" id="IPR009056">
    <property type="entry name" value="Cyt_c-like_dom"/>
</dbReference>
<protein>
    <submittedName>
        <fullName evidence="7">C-type cytochrome</fullName>
    </submittedName>
</protein>
<feature type="signal peptide" evidence="5">
    <location>
        <begin position="1"/>
        <end position="26"/>
    </location>
</feature>
<name>A0ABS9BFJ3_9BACT</name>
<keyword evidence="8" id="KW-1185">Reference proteome</keyword>
<dbReference type="PROSITE" id="PS51007">
    <property type="entry name" value="CYTC"/>
    <property type="match status" value="2"/>
</dbReference>
<evidence type="ECO:0000256" key="5">
    <source>
        <dbReference type="SAM" id="SignalP"/>
    </source>
</evidence>
<keyword evidence="5" id="KW-0732">Signal</keyword>
<evidence type="ECO:0000256" key="2">
    <source>
        <dbReference type="ARBA" id="ARBA00022723"/>
    </source>
</evidence>
<gene>
    <name evidence="7" type="ORF">L0U88_07540</name>
</gene>
<feature type="chain" id="PRO_5045207589" evidence="5">
    <location>
        <begin position="27"/>
        <end position="463"/>
    </location>
</feature>
<keyword evidence="3 4" id="KW-0408">Iron</keyword>
<evidence type="ECO:0000313" key="8">
    <source>
        <dbReference type="Proteomes" id="UP001200145"/>
    </source>
</evidence>
<dbReference type="Pfam" id="PF21419">
    <property type="entry name" value="RoxA-like_Cyt-c"/>
    <property type="match status" value="1"/>
</dbReference>
<dbReference type="PANTHER" id="PTHR30600:SF9">
    <property type="entry name" value="BLR7738 PROTEIN"/>
    <property type="match status" value="1"/>
</dbReference>
<dbReference type="Gene3D" id="1.10.760.10">
    <property type="entry name" value="Cytochrome c-like domain"/>
    <property type="match status" value="1"/>
</dbReference>
<proteinExistence type="predicted"/>
<evidence type="ECO:0000256" key="1">
    <source>
        <dbReference type="ARBA" id="ARBA00022617"/>
    </source>
</evidence>
<dbReference type="PANTHER" id="PTHR30600">
    <property type="entry name" value="CYTOCHROME C PEROXIDASE-RELATED"/>
    <property type="match status" value="1"/>
</dbReference>
<sequence length="463" mass="51494">MLTRIFFLLVLLAGSGVVLLTSHTTALNPDKPVPIPPSKQRSGDAAKGFDYLTTGDYVKGGIPYDFFLMGKGKEQQNYLKRTGLNATVPHDYTVVKAVNGENLVAPNCMQCHAQVFNDSLIVGMGNTLIDFSMGQQLNPGAIKMMGTMMKANAPAKYEASKNFLQVAGTIGPYLTTAVRGVNAADRLAAVLVAHRDPKTLKWSDSAYMDIPKEVIPSDVPAWWLLRKKNAMFYNGFGRGDFGRFLMASNLLTVTDSSEAAEVDRRISDVLAYINNLRPPAYPGKVDKALAEKGRILFIDNCSKCHGKYGEEEEYPNLLIPASIIKTDSALYQSNYQNPQFVNWFNKSWFAQGDHPASLVPFNGYIAPPLDGIWSTAPYLHNGSVPTLEAVLNSKLRPTYWQRNFEKPRYDIETMSWEYKVVDKPGGSQIYNTTLKGYGNYGHYFGDKLTDTERKAVLEYLKTI</sequence>
<dbReference type="SUPFAM" id="SSF46626">
    <property type="entry name" value="Cytochrome c"/>
    <property type="match status" value="1"/>
</dbReference>
<dbReference type="Proteomes" id="UP001200145">
    <property type="component" value="Unassembled WGS sequence"/>
</dbReference>
<dbReference type="InterPro" id="IPR051395">
    <property type="entry name" value="Cytochrome_c_Peroxidase/MauG"/>
</dbReference>
<feature type="domain" description="Cytochrome c" evidence="6">
    <location>
        <begin position="288"/>
        <end position="463"/>
    </location>
</feature>
<keyword evidence="1 4" id="KW-0349">Heme</keyword>
<keyword evidence="2 4" id="KW-0479">Metal-binding</keyword>
<dbReference type="RefSeq" id="WP_234865189.1">
    <property type="nucleotide sequence ID" value="NZ_JAKEVY010000002.1"/>
</dbReference>
<evidence type="ECO:0000256" key="3">
    <source>
        <dbReference type="ARBA" id="ARBA00023004"/>
    </source>
</evidence>
<evidence type="ECO:0000259" key="6">
    <source>
        <dbReference type="PROSITE" id="PS51007"/>
    </source>
</evidence>
<comment type="caution">
    <text evidence="7">The sequence shown here is derived from an EMBL/GenBank/DDBJ whole genome shotgun (WGS) entry which is preliminary data.</text>
</comment>
<dbReference type="EMBL" id="JAKEVY010000002">
    <property type="protein sequence ID" value="MCF1714477.1"/>
    <property type="molecule type" value="Genomic_DNA"/>
</dbReference>
<evidence type="ECO:0000256" key="4">
    <source>
        <dbReference type="PROSITE-ProRule" id="PRU00433"/>
    </source>
</evidence>
<evidence type="ECO:0000313" key="7">
    <source>
        <dbReference type="EMBL" id="MCF1714477.1"/>
    </source>
</evidence>